<comment type="caution">
    <text evidence="1">The sequence shown here is derived from an EMBL/GenBank/DDBJ whole genome shotgun (WGS) entry which is preliminary data.</text>
</comment>
<organism evidence="1 2">
    <name type="scientific">Smallanthus sonchifolius</name>
    <dbReference type="NCBI Taxonomy" id="185202"/>
    <lineage>
        <taxon>Eukaryota</taxon>
        <taxon>Viridiplantae</taxon>
        <taxon>Streptophyta</taxon>
        <taxon>Embryophyta</taxon>
        <taxon>Tracheophyta</taxon>
        <taxon>Spermatophyta</taxon>
        <taxon>Magnoliopsida</taxon>
        <taxon>eudicotyledons</taxon>
        <taxon>Gunneridae</taxon>
        <taxon>Pentapetalae</taxon>
        <taxon>asterids</taxon>
        <taxon>campanulids</taxon>
        <taxon>Asterales</taxon>
        <taxon>Asteraceae</taxon>
        <taxon>Asteroideae</taxon>
        <taxon>Heliantheae alliance</taxon>
        <taxon>Millerieae</taxon>
        <taxon>Smallanthus</taxon>
    </lineage>
</organism>
<dbReference type="Proteomes" id="UP001056120">
    <property type="component" value="Linkage Group LG10"/>
</dbReference>
<proteinExistence type="predicted"/>
<keyword evidence="2" id="KW-1185">Reference proteome</keyword>
<evidence type="ECO:0000313" key="1">
    <source>
        <dbReference type="EMBL" id="KAI3801562.1"/>
    </source>
</evidence>
<dbReference type="EMBL" id="CM042027">
    <property type="protein sequence ID" value="KAI3801562.1"/>
    <property type="molecule type" value="Genomic_DNA"/>
</dbReference>
<evidence type="ECO:0000313" key="2">
    <source>
        <dbReference type="Proteomes" id="UP001056120"/>
    </source>
</evidence>
<sequence>MFSIEAHGKLQNATGVVRHSKSMDSPKSLCLRLSCSIVIIIISLLPHSTLSLCTSTPLIFNFGDSNSDTGGLVAGLGYSISSPYGRAFFGRSTGRLSDGRLLIDFSIMYVEFNFASHMESGTSVRS</sequence>
<name>A0ACB9I0I6_9ASTR</name>
<reference evidence="1 2" key="2">
    <citation type="journal article" date="2022" name="Mol. Ecol. Resour.">
        <title>The genomes of chicory, endive, great burdock and yacon provide insights into Asteraceae paleo-polyploidization history and plant inulin production.</title>
        <authorList>
            <person name="Fan W."/>
            <person name="Wang S."/>
            <person name="Wang H."/>
            <person name="Wang A."/>
            <person name="Jiang F."/>
            <person name="Liu H."/>
            <person name="Zhao H."/>
            <person name="Xu D."/>
            <person name="Zhang Y."/>
        </authorList>
    </citation>
    <scope>NUCLEOTIDE SEQUENCE [LARGE SCALE GENOMIC DNA]</scope>
    <source>
        <strain evidence="2">cv. Yunnan</strain>
        <tissue evidence="1">Leaves</tissue>
    </source>
</reference>
<gene>
    <name evidence="1" type="ORF">L1987_29670</name>
</gene>
<protein>
    <submittedName>
        <fullName evidence="1">Uncharacterized protein</fullName>
    </submittedName>
</protein>
<accession>A0ACB9I0I6</accession>
<reference evidence="2" key="1">
    <citation type="journal article" date="2022" name="Mol. Ecol. Resour.">
        <title>The genomes of chicory, endive, great burdock and yacon provide insights into Asteraceae palaeo-polyploidization history and plant inulin production.</title>
        <authorList>
            <person name="Fan W."/>
            <person name="Wang S."/>
            <person name="Wang H."/>
            <person name="Wang A."/>
            <person name="Jiang F."/>
            <person name="Liu H."/>
            <person name="Zhao H."/>
            <person name="Xu D."/>
            <person name="Zhang Y."/>
        </authorList>
    </citation>
    <scope>NUCLEOTIDE SEQUENCE [LARGE SCALE GENOMIC DNA]</scope>
    <source>
        <strain evidence="2">cv. Yunnan</strain>
    </source>
</reference>